<dbReference type="Pfam" id="PF13407">
    <property type="entry name" value="Peripla_BP_4"/>
    <property type="match status" value="1"/>
</dbReference>
<keyword evidence="3 4" id="KW-0732">Signal</keyword>
<dbReference type="InterPro" id="IPR025997">
    <property type="entry name" value="SBP_2_dom"/>
</dbReference>
<feature type="signal peptide" evidence="4">
    <location>
        <begin position="1"/>
        <end position="24"/>
    </location>
</feature>
<dbReference type="PANTHER" id="PTHR46847:SF1">
    <property type="entry name" value="D-ALLOSE-BINDING PERIPLASMIC PROTEIN-RELATED"/>
    <property type="match status" value="1"/>
</dbReference>
<dbReference type="PANTHER" id="PTHR46847">
    <property type="entry name" value="D-ALLOSE-BINDING PERIPLASMIC PROTEIN-RELATED"/>
    <property type="match status" value="1"/>
</dbReference>
<dbReference type="EMBL" id="JADKPN010000002">
    <property type="protein sequence ID" value="MBF4762639.1"/>
    <property type="molecule type" value="Genomic_DNA"/>
</dbReference>
<dbReference type="CDD" id="cd01536">
    <property type="entry name" value="PBP1_ABC_sugar_binding-like"/>
    <property type="match status" value="1"/>
</dbReference>
<organism evidence="6 7">
    <name type="scientific">Nocardioides islandensis</name>
    <dbReference type="NCBI Taxonomy" id="433663"/>
    <lineage>
        <taxon>Bacteria</taxon>
        <taxon>Bacillati</taxon>
        <taxon>Actinomycetota</taxon>
        <taxon>Actinomycetes</taxon>
        <taxon>Propionibacteriales</taxon>
        <taxon>Nocardioidaceae</taxon>
        <taxon>Nocardioides</taxon>
    </lineage>
</organism>
<evidence type="ECO:0000259" key="5">
    <source>
        <dbReference type="Pfam" id="PF13407"/>
    </source>
</evidence>
<reference evidence="6" key="1">
    <citation type="submission" date="2020-11" db="EMBL/GenBank/DDBJ databases">
        <title>Nocardioides sp. nov., isolated from Soil of Cynanchum wilfordii Hemsley rhizosphere.</title>
        <authorList>
            <person name="Lee J.-S."/>
            <person name="Suh M.K."/>
            <person name="Kim J.-S."/>
        </authorList>
    </citation>
    <scope>NUCLEOTIDE SEQUENCE</scope>
    <source>
        <strain evidence="6">KCTC 19275</strain>
    </source>
</reference>
<dbReference type="RefSeq" id="WP_194705849.1">
    <property type="nucleotide sequence ID" value="NZ_JADKPN010000002.1"/>
</dbReference>
<evidence type="ECO:0000256" key="3">
    <source>
        <dbReference type="ARBA" id="ARBA00022729"/>
    </source>
</evidence>
<evidence type="ECO:0000256" key="2">
    <source>
        <dbReference type="ARBA" id="ARBA00007639"/>
    </source>
</evidence>
<dbReference type="Proteomes" id="UP000640489">
    <property type="component" value="Unassembled WGS sequence"/>
</dbReference>
<feature type="domain" description="Periplasmic binding protein" evidence="5">
    <location>
        <begin position="43"/>
        <end position="297"/>
    </location>
</feature>
<dbReference type="GO" id="GO:0030313">
    <property type="term" value="C:cell envelope"/>
    <property type="evidence" value="ECO:0007669"/>
    <property type="project" value="UniProtKB-SubCell"/>
</dbReference>
<accession>A0A930V843</accession>
<dbReference type="PROSITE" id="PS51257">
    <property type="entry name" value="PROKAR_LIPOPROTEIN"/>
    <property type="match status" value="1"/>
</dbReference>
<comment type="subcellular location">
    <subcellularLocation>
        <location evidence="1">Cell envelope</location>
    </subcellularLocation>
</comment>
<dbReference type="GO" id="GO:0030246">
    <property type="term" value="F:carbohydrate binding"/>
    <property type="evidence" value="ECO:0007669"/>
    <property type="project" value="UniProtKB-ARBA"/>
</dbReference>
<proteinExistence type="inferred from homology"/>
<keyword evidence="7" id="KW-1185">Reference proteome</keyword>
<evidence type="ECO:0000256" key="4">
    <source>
        <dbReference type="SAM" id="SignalP"/>
    </source>
</evidence>
<evidence type="ECO:0000313" key="6">
    <source>
        <dbReference type="EMBL" id="MBF4762639.1"/>
    </source>
</evidence>
<name>A0A930V843_9ACTN</name>
<dbReference type="AlphaFoldDB" id="A0A930V843"/>
<evidence type="ECO:0000313" key="7">
    <source>
        <dbReference type="Proteomes" id="UP000640489"/>
    </source>
</evidence>
<evidence type="ECO:0000256" key="1">
    <source>
        <dbReference type="ARBA" id="ARBA00004196"/>
    </source>
</evidence>
<gene>
    <name evidence="6" type="ORF">ISU07_05830</name>
</gene>
<protein>
    <submittedName>
        <fullName evidence="6">Sugar ABC transporter substrate-binding protein</fullName>
    </submittedName>
</protein>
<dbReference type="SUPFAM" id="SSF53822">
    <property type="entry name" value="Periplasmic binding protein-like I"/>
    <property type="match status" value="1"/>
</dbReference>
<dbReference type="Gene3D" id="3.40.50.2300">
    <property type="match status" value="2"/>
</dbReference>
<comment type="similarity">
    <text evidence="2">Belongs to the bacterial solute-binding protein 2 family.</text>
</comment>
<feature type="chain" id="PRO_5038777606" evidence="4">
    <location>
        <begin position="25"/>
        <end position="318"/>
    </location>
</feature>
<comment type="caution">
    <text evidence="6">The sequence shown here is derived from an EMBL/GenBank/DDBJ whole genome shotgun (WGS) entry which is preliminary data.</text>
</comment>
<sequence length="318" mass="32453">MKRRTHLLAAVAATALLAAGCSNDDSKAADDGSGDGGGDAVTIGFITKFPVDFYDTMVDAAKAWDADEAGAEVLFAQGKSGTDDEGEIAAIQSFVTQQVDAIVITPTSPNVQDDLQKAVDAGIVVILVDNDIPDWDAKTSVVATDNKAGGELAGQWLAENLPDGAQIAVLQGVLGNPSLEDRVTGMKDALGDAAEVVAETPTDCDQTKGLDAAQDILTAHPDIDGIYAACGPPLLGALEAIDAIGKSGKLVTVGFDASPDELAAIGDGTESGSVAQFPDKMGSMGVQAAFDAINGKDVPPTIDTGTEMVTSDNVDQFQ</sequence>
<dbReference type="InterPro" id="IPR028082">
    <property type="entry name" value="Peripla_BP_I"/>
</dbReference>